<keyword evidence="2" id="KW-1185">Reference proteome</keyword>
<dbReference type="PROSITE" id="PS01228">
    <property type="entry name" value="COF_1"/>
    <property type="match status" value="1"/>
</dbReference>
<dbReference type="InterPro" id="IPR006549">
    <property type="entry name" value="HAD-SF_hydro_IIIA"/>
</dbReference>
<dbReference type="GO" id="GO:0003690">
    <property type="term" value="F:double-stranded DNA binding"/>
    <property type="evidence" value="ECO:0007669"/>
    <property type="project" value="TreeGrafter"/>
</dbReference>
<accession>A0A0G4J8M4</accession>
<dbReference type="OMA" id="SDRMFAA"/>
<dbReference type="SUPFAM" id="SSF52540">
    <property type="entry name" value="P-loop containing nucleoside triphosphate hydrolases"/>
    <property type="match status" value="1"/>
</dbReference>
<dbReference type="GO" id="GO:0046403">
    <property type="term" value="F:polynucleotide 3'-phosphatase activity"/>
    <property type="evidence" value="ECO:0007669"/>
    <property type="project" value="TreeGrafter"/>
</dbReference>
<dbReference type="EMBL" id="CDSF01000155">
    <property type="protein sequence ID" value="CEP03877.1"/>
    <property type="molecule type" value="Genomic_DNA"/>
</dbReference>
<organism evidence="1 2">
    <name type="scientific">Plasmodiophora brassicae</name>
    <name type="common">Clubroot disease agent</name>
    <dbReference type="NCBI Taxonomy" id="37360"/>
    <lineage>
        <taxon>Eukaryota</taxon>
        <taxon>Sar</taxon>
        <taxon>Rhizaria</taxon>
        <taxon>Endomyxa</taxon>
        <taxon>Phytomyxea</taxon>
        <taxon>Plasmodiophorida</taxon>
        <taxon>Plasmodiophoridae</taxon>
        <taxon>Plasmodiophora</taxon>
    </lineage>
</organism>
<evidence type="ECO:0000313" key="2">
    <source>
        <dbReference type="Proteomes" id="UP000039324"/>
    </source>
</evidence>
<reference evidence="1 2" key="1">
    <citation type="submission" date="2015-02" db="EMBL/GenBank/DDBJ databases">
        <authorList>
            <person name="Chooi Y.-H."/>
        </authorList>
    </citation>
    <scope>NUCLEOTIDE SEQUENCE [LARGE SCALE GENOMIC DNA]</scope>
    <source>
        <strain evidence="1">E3</strain>
    </source>
</reference>
<dbReference type="InterPro" id="IPR027417">
    <property type="entry name" value="P-loop_NTPase"/>
</dbReference>
<dbReference type="PANTHER" id="PTHR12083">
    <property type="entry name" value="BIFUNCTIONAL POLYNUCLEOTIDE PHOSPHATASE/KINASE"/>
    <property type="match status" value="1"/>
</dbReference>
<dbReference type="Gene3D" id="3.40.50.1000">
    <property type="entry name" value="HAD superfamily/HAD-like"/>
    <property type="match status" value="1"/>
</dbReference>
<dbReference type="STRING" id="37360.A0A0G4J8M4"/>
<proteinExistence type="predicted"/>
<dbReference type="GO" id="GO:0046404">
    <property type="term" value="F:ATP-dependent polydeoxyribonucleotide 5'-hydroxyl-kinase activity"/>
    <property type="evidence" value="ECO:0007669"/>
    <property type="project" value="TreeGrafter"/>
</dbReference>
<sequence>MVAGGDVLRLVSPAFPEFLSTRRGASVPVIAVDFDGTLVTTKPITNARSGVARPGPRFPKSASDWAWTFPIVSKKLKSECEARGAVVAILSNQSGASKSKPAFDLVRDRFRLVMQSLPKTLPVCTLASIRKDSVYRKPETGLWTLLVDWLRKDFDIQVDASKSIYVGDAAGRPAVSAKRHGKADFACSDRAFAHNAKIDFMTPEEFFLGEPAEPFIMHDPVTYLGNRASLQPVLDKLVGPASPSLEILLLQAWPGSGKTTFATAHLSASHTIVNQDTLASLAKCLKAAEAALSDGKSVCIDNTNANRAVRAQWVALAKKYPGSTVRVARFDVDRNLAEHLNCMRGVRFRLGLPLSKPALKSVCYHTYAKYYQEPSLDEGFSEIITIPFVPTFEDDHHRQQFLAIYRQE</sequence>
<dbReference type="SUPFAM" id="SSF56784">
    <property type="entry name" value="HAD-like"/>
    <property type="match status" value="1"/>
</dbReference>
<dbReference type="InterPro" id="IPR023214">
    <property type="entry name" value="HAD_sf"/>
</dbReference>
<dbReference type="InterPro" id="IPR013954">
    <property type="entry name" value="PNK3P"/>
</dbReference>
<protein>
    <recommendedName>
        <fullName evidence="3">Polynucleotide kinase 3'-phosphatase</fullName>
    </recommendedName>
</protein>
<dbReference type="GO" id="GO:0006281">
    <property type="term" value="P:DNA repair"/>
    <property type="evidence" value="ECO:0007669"/>
    <property type="project" value="TreeGrafter"/>
</dbReference>
<dbReference type="Proteomes" id="UP000039324">
    <property type="component" value="Unassembled WGS sequence"/>
</dbReference>
<dbReference type="PANTHER" id="PTHR12083:SF9">
    <property type="entry name" value="BIFUNCTIONAL POLYNUCLEOTIDE PHOSPHATASE_KINASE"/>
    <property type="match status" value="1"/>
</dbReference>
<name>A0A0G4J8M4_PLABS</name>
<dbReference type="InterPro" id="IPR036412">
    <property type="entry name" value="HAD-like_sf"/>
</dbReference>
<evidence type="ECO:0000313" key="1">
    <source>
        <dbReference type="EMBL" id="CEP03877.1"/>
    </source>
</evidence>
<dbReference type="OrthoDB" id="19045at2759"/>
<dbReference type="NCBIfam" id="TIGR01662">
    <property type="entry name" value="HAD-SF-IIIA"/>
    <property type="match status" value="1"/>
</dbReference>
<evidence type="ECO:0008006" key="3">
    <source>
        <dbReference type="Google" id="ProtNLM"/>
    </source>
</evidence>
<gene>
    <name evidence="1" type="ORF">PBRA_003484</name>
</gene>
<dbReference type="Pfam" id="PF08645">
    <property type="entry name" value="PNK3P"/>
    <property type="match status" value="1"/>
</dbReference>
<dbReference type="AlphaFoldDB" id="A0A0G4J8M4"/>
<dbReference type="Gene3D" id="3.40.50.300">
    <property type="entry name" value="P-loop containing nucleotide triphosphate hydrolases"/>
    <property type="match status" value="1"/>
</dbReference>